<name>A0A9N9MFS8_9CUCU</name>
<accession>A0A9N9MFS8</accession>
<dbReference type="Proteomes" id="UP001152799">
    <property type="component" value="Chromosome 10"/>
</dbReference>
<reference evidence="1" key="1">
    <citation type="submission" date="2022-01" db="EMBL/GenBank/DDBJ databases">
        <authorList>
            <person name="King R."/>
        </authorList>
    </citation>
    <scope>NUCLEOTIDE SEQUENCE</scope>
</reference>
<sequence length="90" mass="10424">MKMKSKNEKSYEASELGLNVNTQNMFCKYVAADNIFKHSVHKEGEMLEAEEITGVLEGIIEDLEVITEVAPMKNRRMKKEIIRHTQLKKK</sequence>
<evidence type="ECO:0000313" key="2">
    <source>
        <dbReference type="Proteomes" id="UP001152799"/>
    </source>
</evidence>
<gene>
    <name evidence="1" type="ORF">CEUTPL_LOCUS2155</name>
</gene>
<dbReference type="AlphaFoldDB" id="A0A9N9MFS8"/>
<dbReference type="EMBL" id="OU892286">
    <property type="protein sequence ID" value="CAG9761452.1"/>
    <property type="molecule type" value="Genomic_DNA"/>
</dbReference>
<protein>
    <submittedName>
        <fullName evidence="1">Uncharacterized protein</fullName>
    </submittedName>
</protein>
<evidence type="ECO:0000313" key="1">
    <source>
        <dbReference type="EMBL" id="CAG9761452.1"/>
    </source>
</evidence>
<organism evidence="1 2">
    <name type="scientific">Ceutorhynchus assimilis</name>
    <name type="common">cabbage seed weevil</name>
    <dbReference type="NCBI Taxonomy" id="467358"/>
    <lineage>
        <taxon>Eukaryota</taxon>
        <taxon>Metazoa</taxon>
        <taxon>Ecdysozoa</taxon>
        <taxon>Arthropoda</taxon>
        <taxon>Hexapoda</taxon>
        <taxon>Insecta</taxon>
        <taxon>Pterygota</taxon>
        <taxon>Neoptera</taxon>
        <taxon>Endopterygota</taxon>
        <taxon>Coleoptera</taxon>
        <taxon>Polyphaga</taxon>
        <taxon>Cucujiformia</taxon>
        <taxon>Curculionidae</taxon>
        <taxon>Ceutorhynchinae</taxon>
        <taxon>Ceutorhynchus</taxon>
    </lineage>
</organism>
<proteinExistence type="predicted"/>
<keyword evidence="2" id="KW-1185">Reference proteome</keyword>